<name>A0ABP8FIM5_9BACT</name>
<dbReference type="EMBL" id="BAABGX010000002">
    <property type="protein sequence ID" value="GAA4304287.1"/>
    <property type="molecule type" value="Genomic_DNA"/>
</dbReference>
<sequence>MRVVAYGIHSSEKGVLAQANHKKHDITLISNVLSDETAFYAQGKLAVIDFSDDAVTGTTLQLLDSLGIKYLVHHSKVTSFAGYNAAQHGIVWANITLASYMVGVPYDALQQAADQTILLLDEWQAHESK</sequence>
<gene>
    <name evidence="1" type="ORF">GCM10023183_17500</name>
</gene>
<proteinExistence type="predicted"/>
<dbReference type="Proteomes" id="UP001501844">
    <property type="component" value="Unassembled WGS sequence"/>
</dbReference>
<organism evidence="1 2">
    <name type="scientific">Nibribacter koreensis</name>
    <dbReference type="NCBI Taxonomy" id="1084519"/>
    <lineage>
        <taxon>Bacteria</taxon>
        <taxon>Pseudomonadati</taxon>
        <taxon>Bacteroidota</taxon>
        <taxon>Cytophagia</taxon>
        <taxon>Cytophagales</taxon>
        <taxon>Hymenobacteraceae</taxon>
        <taxon>Nibribacter</taxon>
    </lineage>
</organism>
<reference evidence="2" key="1">
    <citation type="journal article" date="2019" name="Int. J. Syst. Evol. Microbiol.">
        <title>The Global Catalogue of Microorganisms (GCM) 10K type strain sequencing project: providing services to taxonomists for standard genome sequencing and annotation.</title>
        <authorList>
            <consortium name="The Broad Institute Genomics Platform"/>
            <consortium name="The Broad Institute Genome Sequencing Center for Infectious Disease"/>
            <person name="Wu L."/>
            <person name="Ma J."/>
        </authorList>
    </citation>
    <scope>NUCLEOTIDE SEQUENCE [LARGE SCALE GENOMIC DNA]</scope>
    <source>
        <strain evidence="2">JCM 17917</strain>
    </source>
</reference>
<evidence type="ECO:0000313" key="1">
    <source>
        <dbReference type="EMBL" id="GAA4304287.1"/>
    </source>
</evidence>
<accession>A0ABP8FIM5</accession>
<dbReference type="Gene3D" id="3.40.50.720">
    <property type="entry name" value="NAD(P)-binding Rossmann-like Domain"/>
    <property type="match status" value="1"/>
</dbReference>
<protein>
    <submittedName>
        <fullName evidence="1">Uncharacterized protein</fullName>
    </submittedName>
</protein>
<evidence type="ECO:0000313" key="2">
    <source>
        <dbReference type="Proteomes" id="UP001501844"/>
    </source>
</evidence>
<comment type="caution">
    <text evidence="1">The sequence shown here is derived from an EMBL/GenBank/DDBJ whole genome shotgun (WGS) entry which is preliminary data.</text>
</comment>
<keyword evidence="2" id="KW-1185">Reference proteome</keyword>
<dbReference type="SUPFAM" id="SSF52283">
    <property type="entry name" value="Formate/glycerate dehydrogenase catalytic domain-like"/>
    <property type="match status" value="1"/>
</dbReference>
<dbReference type="RefSeq" id="WP_345164738.1">
    <property type="nucleotide sequence ID" value="NZ_BAABGX010000002.1"/>
</dbReference>